<evidence type="ECO:0000313" key="2">
    <source>
        <dbReference type="Proteomes" id="UP000537592"/>
    </source>
</evidence>
<proteinExistence type="predicted"/>
<sequence>MGLRGYLALSGLIFAVSCGGVSAEGIPYRRNVTLKVGETVVLKGVRGDCGAPPPSWSQLSSSLPPTALGRFSDGGPGEVSSKSCKGITPARAVRFTATQKGSETLLIFEDKVSVTVQ</sequence>
<name>A0A7W6EH31_9HYPH</name>
<gene>
    <name evidence="1" type="ORF">FHS81_001534</name>
</gene>
<accession>A0A7W6EH31</accession>
<organism evidence="1 2">
    <name type="scientific">Pseudochelatococcus contaminans</name>
    <dbReference type="NCBI Taxonomy" id="1538103"/>
    <lineage>
        <taxon>Bacteria</taxon>
        <taxon>Pseudomonadati</taxon>
        <taxon>Pseudomonadota</taxon>
        <taxon>Alphaproteobacteria</taxon>
        <taxon>Hyphomicrobiales</taxon>
        <taxon>Chelatococcaceae</taxon>
        <taxon>Pseudochelatococcus</taxon>
    </lineage>
</organism>
<keyword evidence="2" id="KW-1185">Reference proteome</keyword>
<reference evidence="1 2" key="1">
    <citation type="submission" date="2020-08" db="EMBL/GenBank/DDBJ databases">
        <title>Genomic Encyclopedia of Type Strains, Phase IV (KMG-IV): sequencing the most valuable type-strain genomes for metagenomic binning, comparative biology and taxonomic classification.</title>
        <authorList>
            <person name="Goeker M."/>
        </authorList>
    </citation>
    <scope>NUCLEOTIDE SEQUENCE [LARGE SCALE GENOMIC DNA]</scope>
    <source>
        <strain evidence="1 2">DSM 28760</strain>
    </source>
</reference>
<dbReference type="AlphaFoldDB" id="A0A7W6EH31"/>
<dbReference type="EMBL" id="JACICC010000003">
    <property type="protein sequence ID" value="MBB3809452.1"/>
    <property type="molecule type" value="Genomic_DNA"/>
</dbReference>
<comment type="caution">
    <text evidence="1">The sequence shown here is derived from an EMBL/GenBank/DDBJ whole genome shotgun (WGS) entry which is preliminary data.</text>
</comment>
<dbReference type="PROSITE" id="PS51257">
    <property type="entry name" value="PROKAR_LIPOPROTEIN"/>
    <property type="match status" value="1"/>
</dbReference>
<evidence type="ECO:0000313" key="1">
    <source>
        <dbReference type="EMBL" id="MBB3809452.1"/>
    </source>
</evidence>
<dbReference type="RefSeq" id="WP_183751563.1">
    <property type="nucleotide sequence ID" value="NZ_JACICC010000003.1"/>
</dbReference>
<protein>
    <submittedName>
        <fullName evidence="1">Uncharacterized protein</fullName>
    </submittedName>
</protein>
<dbReference type="Proteomes" id="UP000537592">
    <property type="component" value="Unassembled WGS sequence"/>
</dbReference>